<feature type="compositionally biased region" description="Basic and acidic residues" evidence="1">
    <location>
        <begin position="252"/>
        <end position="263"/>
    </location>
</feature>
<evidence type="ECO:0000313" key="3">
    <source>
        <dbReference type="Proteomes" id="UP000054516"/>
    </source>
</evidence>
<feature type="region of interest" description="Disordered" evidence="1">
    <location>
        <begin position="237"/>
        <end position="263"/>
    </location>
</feature>
<keyword evidence="3" id="KW-1185">Reference proteome</keyword>
<dbReference type="EMBL" id="DF977448">
    <property type="protein sequence ID" value="GAP86013.2"/>
    <property type="molecule type" value="Genomic_DNA"/>
</dbReference>
<accession>A0A1W2TDE9</accession>
<evidence type="ECO:0000313" key="2">
    <source>
        <dbReference type="EMBL" id="GAP86013.2"/>
    </source>
</evidence>
<proteinExistence type="predicted"/>
<gene>
    <name evidence="2" type="ORF">SAMD00023353_0301300</name>
</gene>
<name>A0A1W2TDE9_ROSNE</name>
<reference evidence="2" key="1">
    <citation type="submission" date="2016-03" db="EMBL/GenBank/DDBJ databases">
        <title>Draft genome sequence of Rosellinia necatrix.</title>
        <authorList>
            <person name="Kanematsu S."/>
        </authorList>
    </citation>
    <scope>NUCLEOTIDE SEQUENCE [LARGE SCALE GENOMIC DNA]</scope>
    <source>
        <strain evidence="2">W97</strain>
    </source>
</reference>
<dbReference type="Proteomes" id="UP000054516">
    <property type="component" value="Unassembled WGS sequence"/>
</dbReference>
<dbReference type="OrthoDB" id="4746028at2759"/>
<protein>
    <submittedName>
        <fullName evidence="2">Uncharacterized protein</fullName>
    </submittedName>
</protein>
<dbReference type="AlphaFoldDB" id="A0A1W2TDE9"/>
<sequence length="263" mass="30008">MSTSHDTHDQFGEIISYLEHVQAKEPSEKNITLQYSWKVGVLRLRLCRWHAVTKSATEAGRNRSGVKIDNNSAQEYLTSIHLPQWQAQATDTSQSDDWIVKELDNLSRKYYTHGHRKAEQAGLNESALKDLISKVWRVTENLDRLLGQDHKEKLRELQAEDAVTISQLSSANRRDLNRLKDDTETLDRDFIGRISSQQGHQYTRTKITNGQVHMGDRFADRSGEVILPRNHIYDDTTVEGGGVHIGNSYGESRGEQQRGRGRS</sequence>
<evidence type="ECO:0000256" key="1">
    <source>
        <dbReference type="SAM" id="MobiDB-lite"/>
    </source>
</evidence>
<organism evidence="2">
    <name type="scientific">Rosellinia necatrix</name>
    <name type="common">White root-rot fungus</name>
    <dbReference type="NCBI Taxonomy" id="77044"/>
    <lineage>
        <taxon>Eukaryota</taxon>
        <taxon>Fungi</taxon>
        <taxon>Dikarya</taxon>
        <taxon>Ascomycota</taxon>
        <taxon>Pezizomycotina</taxon>
        <taxon>Sordariomycetes</taxon>
        <taxon>Xylariomycetidae</taxon>
        <taxon>Xylariales</taxon>
        <taxon>Xylariaceae</taxon>
        <taxon>Rosellinia</taxon>
    </lineage>
</organism>